<keyword evidence="3" id="KW-1185">Reference proteome</keyword>
<name>A0A0N7KMV1_ORYSJ</name>
<evidence type="ECO:0000313" key="2">
    <source>
        <dbReference type="EMBL" id="BAS99841.1"/>
    </source>
</evidence>
<reference evidence="2 3" key="2">
    <citation type="journal article" date="2013" name="Plant Cell Physiol.">
        <title>Rice Annotation Project Database (RAP-DB): an integrative and interactive database for rice genomics.</title>
        <authorList>
            <person name="Sakai H."/>
            <person name="Lee S.S."/>
            <person name="Tanaka T."/>
            <person name="Numa H."/>
            <person name="Kim J."/>
            <person name="Kawahara Y."/>
            <person name="Wakimoto H."/>
            <person name="Yang C.C."/>
            <person name="Iwamoto M."/>
            <person name="Abe T."/>
            <person name="Yamada Y."/>
            <person name="Muto A."/>
            <person name="Inokuchi H."/>
            <person name="Ikemura T."/>
            <person name="Matsumoto T."/>
            <person name="Sasaki T."/>
            <person name="Itoh T."/>
        </authorList>
    </citation>
    <scope>NUCLEOTIDE SEQUENCE [LARGE SCALE GENOMIC DNA]</scope>
    <source>
        <strain evidence="3">cv. Nipponbare</strain>
    </source>
</reference>
<gene>
    <name evidence="2" type="ordered locus">Os07g0120051</name>
    <name evidence="2" type="ORF">OSNPB_070120051</name>
</gene>
<dbReference type="InParanoid" id="A0A0N7KMV1"/>
<dbReference type="eggNOG" id="KOG4711">
    <property type="taxonomic scope" value="Eukaryota"/>
</dbReference>
<protein>
    <submittedName>
        <fullName evidence="2">Os07g0120051 protein</fullName>
    </submittedName>
</protein>
<organism evidence="2 3">
    <name type="scientific">Oryza sativa subsp. japonica</name>
    <name type="common">Rice</name>
    <dbReference type="NCBI Taxonomy" id="39947"/>
    <lineage>
        <taxon>Eukaryota</taxon>
        <taxon>Viridiplantae</taxon>
        <taxon>Streptophyta</taxon>
        <taxon>Embryophyta</taxon>
        <taxon>Tracheophyta</taxon>
        <taxon>Spermatophyta</taxon>
        <taxon>Magnoliopsida</taxon>
        <taxon>Liliopsida</taxon>
        <taxon>Poales</taxon>
        <taxon>Poaceae</taxon>
        <taxon>BOP clade</taxon>
        <taxon>Oryzoideae</taxon>
        <taxon>Oryzeae</taxon>
        <taxon>Oryzinae</taxon>
        <taxon>Oryza</taxon>
        <taxon>Oryza sativa</taxon>
    </lineage>
</organism>
<feature type="compositionally biased region" description="Low complexity" evidence="1">
    <location>
        <begin position="149"/>
        <end position="172"/>
    </location>
</feature>
<feature type="non-terminal residue" evidence="2">
    <location>
        <position position="255"/>
    </location>
</feature>
<evidence type="ECO:0000313" key="3">
    <source>
        <dbReference type="Proteomes" id="UP000059680"/>
    </source>
</evidence>
<feature type="compositionally biased region" description="Basic and acidic residues" evidence="1">
    <location>
        <begin position="207"/>
        <end position="229"/>
    </location>
</feature>
<dbReference type="EMBL" id="AP014963">
    <property type="protein sequence ID" value="BAS99841.1"/>
    <property type="molecule type" value="Genomic_DNA"/>
</dbReference>
<feature type="compositionally biased region" description="Low complexity" evidence="1">
    <location>
        <begin position="192"/>
        <end position="206"/>
    </location>
</feature>
<dbReference type="PaxDb" id="39947-A0A0N7KMV1"/>
<proteinExistence type="predicted"/>
<evidence type="ECO:0000256" key="1">
    <source>
        <dbReference type="SAM" id="MobiDB-lite"/>
    </source>
</evidence>
<dbReference type="Gramene" id="Os07t0120051-00">
    <property type="protein sequence ID" value="Os07t0120051-00"/>
    <property type="gene ID" value="Os07g0120051"/>
</dbReference>
<dbReference type="AlphaFoldDB" id="A0A0N7KMV1"/>
<dbReference type="Proteomes" id="UP000059680">
    <property type="component" value="Chromosome 7"/>
</dbReference>
<reference evidence="3" key="1">
    <citation type="journal article" date="2005" name="Nature">
        <title>The map-based sequence of the rice genome.</title>
        <authorList>
            <consortium name="International rice genome sequencing project (IRGSP)"/>
            <person name="Matsumoto T."/>
            <person name="Wu J."/>
            <person name="Kanamori H."/>
            <person name="Katayose Y."/>
            <person name="Fujisawa M."/>
            <person name="Namiki N."/>
            <person name="Mizuno H."/>
            <person name="Yamamoto K."/>
            <person name="Antonio B.A."/>
            <person name="Baba T."/>
            <person name="Sakata K."/>
            <person name="Nagamura Y."/>
            <person name="Aoki H."/>
            <person name="Arikawa K."/>
            <person name="Arita K."/>
            <person name="Bito T."/>
            <person name="Chiden Y."/>
            <person name="Fujitsuka N."/>
            <person name="Fukunaka R."/>
            <person name="Hamada M."/>
            <person name="Harada C."/>
            <person name="Hayashi A."/>
            <person name="Hijishita S."/>
            <person name="Honda M."/>
            <person name="Hosokawa S."/>
            <person name="Ichikawa Y."/>
            <person name="Idonuma A."/>
            <person name="Iijima M."/>
            <person name="Ikeda M."/>
            <person name="Ikeno M."/>
            <person name="Ito K."/>
            <person name="Ito S."/>
            <person name="Ito T."/>
            <person name="Ito Y."/>
            <person name="Ito Y."/>
            <person name="Iwabuchi A."/>
            <person name="Kamiya K."/>
            <person name="Karasawa W."/>
            <person name="Kurita K."/>
            <person name="Katagiri S."/>
            <person name="Kikuta A."/>
            <person name="Kobayashi H."/>
            <person name="Kobayashi N."/>
            <person name="Machita K."/>
            <person name="Maehara T."/>
            <person name="Masukawa M."/>
            <person name="Mizubayashi T."/>
            <person name="Mukai Y."/>
            <person name="Nagasaki H."/>
            <person name="Nagata Y."/>
            <person name="Naito S."/>
            <person name="Nakashima M."/>
            <person name="Nakama Y."/>
            <person name="Nakamichi Y."/>
            <person name="Nakamura M."/>
            <person name="Meguro A."/>
            <person name="Negishi M."/>
            <person name="Ohta I."/>
            <person name="Ohta T."/>
            <person name="Okamoto M."/>
            <person name="Ono N."/>
            <person name="Saji S."/>
            <person name="Sakaguchi M."/>
            <person name="Sakai K."/>
            <person name="Shibata M."/>
            <person name="Shimokawa T."/>
            <person name="Song J."/>
            <person name="Takazaki Y."/>
            <person name="Terasawa K."/>
            <person name="Tsugane M."/>
            <person name="Tsuji K."/>
            <person name="Ueda S."/>
            <person name="Waki K."/>
            <person name="Yamagata H."/>
            <person name="Yamamoto M."/>
            <person name="Yamamoto S."/>
            <person name="Yamane H."/>
            <person name="Yoshiki S."/>
            <person name="Yoshihara R."/>
            <person name="Yukawa K."/>
            <person name="Zhong H."/>
            <person name="Yano M."/>
            <person name="Yuan Q."/>
            <person name="Ouyang S."/>
            <person name="Liu J."/>
            <person name="Jones K.M."/>
            <person name="Gansberger K."/>
            <person name="Moffat K."/>
            <person name="Hill J."/>
            <person name="Bera J."/>
            <person name="Fadrosh D."/>
            <person name="Jin S."/>
            <person name="Johri S."/>
            <person name="Kim M."/>
            <person name="Overton L."/>
            <person name="Reardon M."/>
            <person name="Tsitrin T."/>
            <person name="Vuong H."/>
            <person name="Weaver B."/>
            <person name="Ciecko A."/>
            <person name="Tallon L."/>
            <person name="Jackson J."/>
            <person name="Pai G."/>
            <person name="Aken S.V."/>
            <person name="Utterback T."/>
            <person name="Reidmuller S."/>
            <person name="Feldblyum T."/>
            <person name="Hsiao J."/>
            <person name="Zismann V."/>
            <person name="Iobst S."/>
            <person name="de Vazeille A.R."/>
            <person name="Buell C.R."/>
            <person name="Ying K."/>
            <person name="Li Y."/>
            <person name="Lu T."/>
            <person name="Huang Y."/>
            <person name="Zhao Q."/>
            <person name="Feng Q."/>
            <person name="Zhang L."/>
            <person name="Zhu J."/>
            <person name="Weng Q."/>
            <person name="Mu J."/>
            <person name="Lu Y."/>
            <person name="Fan D."/>
            <person name="Liu Y."/>
            <person name="Guan J."/>
            <person name="Zhang Y."/>
            <person name="Yu S."/>
            <person name="Liu X."/>
            <person name="Zhang Y."/>
            <person name="Hong G."/>
            <person name="Han B."/>
            <person name="Choisne N."/>
            <person name="Demange N."/>
            <person name="Orjeda G."/>
            <person name="Samain S."/>
            <person name="Cattolico L."/>
            <person name="Pelletier E."/>
            <person name="Couloux A."/>
            <person name="Segurens B."/>
            <person name="Wincker P."/>
            <person name="D'Hont A."/>
            <person name="Scarpelli C."/>
            <person name="Weissenbach J."/>
            <person name="Salanoubat M."/>
            <person name="Quetier F."/>
            <person name="Yu Y."/>
            <person name="Kim H.R."/>
            <person name="Rambo T."/>
            <person name="Currie J."/>
            <person name="Collura K."/>
            <person name="Luo M."/>
            <person name="Yang T."/>
            <person name="Ammiraju J.S.S."/>
            <person name="Engler F."/>
            <person name="Soderlund C."/>
            <person name="Wing R.A."/>
            <person name="Palmer L.E."/>
            <person name="de la Bastide M."/>
            <person name="Spiegel L."/>
            <person name="Nascimento L."/>
            <person name="Zutavern T."/>
            <person name="O'Shaughnessy A."/>
            <person name="Dike S."/>
            <person name="Dedhia N."/>
            <person name="Preston R."/>
            <person name="Balija V."/>
            <person name="McCombie W.R."/>
            <person name="Chow T."/>
            <person name="Chen H."/>
            <person name="Chung M."/>
            <person name="Chen C."/>
            <person name="Shaw J."/>
            <person name="Wu H."/>
            <person name="Hsiao K."/>
            <person name="Chao Y."/>
            <person name="Chu M."/>
            <person name="Cheng C."/>
            <person name="Hour A."/>
            <person name="Lee P."/>
            <person name="Lin S."/>
            <person name="Lin Y."/>
            <person name="Liou J."/>
            <person name="Liu S."/>
            <person name="Hsing Y."/>
            <person name="Raghuvanshi S."/>
            <person name="Mohanty A."/>
            <person name="Bharti A.K."/>
            <person name="Gaur A."/>
            <person name="Gupta V."/>
            <person name="Kumar D."/>
            <person name="Ravi V."/>
            <person name="Vij S."/>
            <person name="Kapur A."/>
            <person name="Khurana P."/>
            <person name="Khurana P."/>
            <person name="Khurana J.P."/>
            <person name="Tyagi A.K."/>
            <person name="Gaikwad K."/>
            <person name="Singh A."/>
            <person name="Dalal V."/>
            <person name="Srivastava S."/>
            <person name="Dixit A."/>
            <person name="Pal A.K."/>
            <person name="Ghazi I.A."/>
            <person name="Yadav M."/>
            <person name="Pandit A."/>
            <person name="Bhargava A."/>
            <person name="Sureshbabu K."/>
            <person name="Batra K."/>
            <person name="Sharma T.R."/>
            <person name="Mohapatra T."/>
            <person name="Singh N.K."/>
            <person name="Messing J."/>
            <person name="Nelson A.B."/>
            <person name="Fuks G."/>
            <person name="Kavchok S."/>
            <person name="Keizer G."/>
            <person name="Linton E."/>
            <person name="Llaca V."/>
            <person name="Song R."/>
            <person name="Tanyolac B."/>
            <person name="Young S."/>
            <person name="Ho-Il K."/>
            <person name="Hahn J.H."/>
            <person name="Sangsakoo G."/>
            <person name="Vanavichit A."/>
            <person name="de Mattos Luiz.A.T."/>
            <person name="Zimmer P.D."/>
            <person name="Malone G."/>
            <person name="Dellagostin O."/>
            <person name="de Oliveira A.C."/>
            <person name="Bevan M."/>
            <person name="Bancroft I."/>
            <person name="Minx P."/>
            <person name="Cordum H."/>
            <person name="Wilson R."/>
            <person name="Cheng Z."/>
            <person name="Jin W."/>
            <person name="Jiang J."/>
            <person name="Leong S.A."/>
            <person name="Iwama H."/>
            <person name="Gojobori T."/>
            <person name="Itoh T."/>
            <person name="Niimura Y."/>
            <person name="Fujii Y."/>
            <person name="Habara T."/>
            <person name="Sakai H."/>
            <person name="Sato Y."/>
            <person name="Wilson G."/>
            <person name="Kumar K."/>
            <person name="McCouch S."/>
            <person name="Juretic N."/>
            <person name="Hoen D."/>
            <person name="Wright S."/>
            <person name="Bruskiewich R."/>
            <person name="Bureau T."/>
            <person name="Miyao A."/>
            <person name="Hirochika H."/>
            <person name="Nishikawa T."/>
            <person name="Kadowaki K."/>
            <person name="Sugiura M."/>
            <person name="Burr B."/>
            <person name="Sasaki T."/>
        </authorList>
    </citation>
    <scope>NUCLEOTIDE SEQUENCE [LARGE SCALE GENOMIC DNA]</scope>
    <source>
        <strain evidence="3">cv. Nipponbare</strain>
    </source>
</reference>
<sequence length="255" mass="28018">YHDVAPPFPMSLVANTHLRGKTKIILCCYKANVDGFSATDFHRHWLHGHRRCRRRGHAVMFGRFSPQGYRSTDDYYDTLDAFLFYWPDTDTDAAATAAVVLPKVGGSGAALFDYARAAVRRRRAAHRAAADRRDGGGRCSRGPTPAPAPATSAARGRVSGCRTRSAPPSSSTTRRRSGGPRCPRNAAPTEVPALARASLRRSPALPRAKERKNERENTNEGVEKDGEKIKIKKNSKGRIVLTQLFLSPISPDIIK</sequence>
<accession>A0A0N7KMV1</accession>
<reference evidence="2 3" key="3">
    <citation type="journal article" date="2013" name="Rice">
        <title>Improvement of the Oryza sativa Nipponbare reference genome using next generation sequence and optical map data.</title>
        <authorList>
            <person name="Kawahara Y."/>
            <person name="de la Bastide M."/>
            <person name="Hamilton J.P."/>
            <person name="Kanamori H."/>
            <person name="McCombie W.R."/>
            <person name="Ouyang S."/>
            <person name="Schwartz D.C."/>
            <person name="Tanaka T."/>
            <person name="Wu J."/>
            <person name="Zhou S."/>
            <person name="Childs K.L."/>
            <person name="Davidson R.M."/>
            <person name="Lin H."/>
            <person name="Quesada-Ocampo L."/>
            <person name="Vaillancourt B."/>
            <person name="Sakai H."/>
            <person name="Lee S.S."/>
            <person name="Kim J."/>
            <person name="Numa H."/>
            <person name="Itoh T."/>
            <person name="Buell C.R."/>
            <person name="Matsumoto T."/>
        </authorList>
    </citation>
    <scope>NUCLEOTIDE SEQUENCE [LARGE SCALE GENOMIC DNA]</scope>
    <source>
        <strain evidence="3">cv. Nipponbare</strain>
    </source>
</reference>
<feature type="region of interest" description="Disordered" evidence="1">
    <location>
        <begin position="125"/>
        <end position="229"/>
    </location>
</feature>